<comment type="caution">
    <text evidence="1">The sequence shown here is derived from an EMBL/GenBank/DDBJ whole genome shotgun (WGS) entry which is preliminary data.</text>
</comment>
<dbReference type="AlphaFoldDB" id="A0AAV4VA40"/>
<keyword evidence="2" id="KW-1185">Reference proteome</keyword>
<evidence type="ECO:0000313" key="2">
    <source>
        <dbReference type="Proteomes" id="UP001054945"/>
    </source>
</evidence>
<protein>
    <submittedName>
        <fullName evidence="1">Uncharacterized protein</fullName>
    </submittedName>
</protein>
<dbReference type="Proteomes" id="UP001054945">
    <property type="component" value="Unassembled WGS sequence"/>
</dbReference>
<gene>
    <name evidence="1" type="ORF">CEXT_349591</name>
</gene>
<reference evidence="1 2" key="1">
    <citation type="submission" date="2021-06" db="EMBL/GenBank/DDBJ databases">
        <title>Caerostris extrusa draft genome.</title>
        <authorList>
            <person name="Kono N."/>
            <person name="Arakawa K."/>
        </authorList>
    </citation>
    <scope>NUCLEOTIDE SEQUENCE [LARGE SCALE GENOMIC DNA]</scope>
</reference>
<sequence>MATWHSECLPVLYHPVFASRNQILNLLPTCRSEGKVISRSFALRLKEKNADSMLNTGDLLLFGRRRKSFSHTVLSEEVGSEVGPQLLQ</sequence>
<accession>A0AAV4VA40</accession>
<dbReference type="EMBL" id="BPLR01014214">
    <property type="protein sequence ID" value="GIY67206.1"/>
    <property type="molecule type" value="Genomic_DNA"/>
</dbReference>
<organism evidence="1 2">
    <name type="scientific">Caerostris extrusa</name>
    <name type="common">Bark spider</name>
    <name type="synonym">Caerostris bankana</name>
    <dbReference type="NCBI Taxonomy" id="172846"/>
    <lineage>
        <taxon>Eukaryota</taxon>
        <taxon>Metazoa</taxon>
        <taxon>Ecdysozoa</taxon>
        <taxon>Arthropoda</taxon>
        <taxon>Chelicerata</taxon>
        <taxon>Arachnida</taxon>
        <taxon>Araneae</taxon>
        <taxon>Araneomorphae</taxon>
        <taxon>Entelegynae</taxon>
        <taxon>Araneoidea</taxon>
        <taxon>Araneidae</taxon>
        <taxon>Caerostris</taxon>
    </lineage>
</organism>
<proteinExistence type="predicted"/>
<evidence type="ECO:0000313" key="1">
    <source>
        <dbReference type="EMBL" id="GIY67206.1"/>
    </source>
</evidence>
<name>A0AAV4VA40_CAEEX</name>